<dbReference type="PANTHER" id="PTHR13780">
    <property type="entry name" value="AMP-ACTIVATED PROTEIN KINASE, GAMMA REGULATORY SUBUNIT"/>
    <property type="match status" value="1"/>
</dbReference>
<feature type="compositionally biased region" description="Polar residues" evidence="6">
    <location>
        <begin position="122"/>
        <end position="134"/>
    </location>
</feature>
<feature type="region of interest" description="Disordered" evidence="6">
    <location>
        <begin position="915"/>
        <end position="992"/>
    </location>
</feature>
<accession>A0A5K3EUK4</accession>
<feature type="compositionally biased region" description="Basic and acidic residues" evidence="6">
    <location>
        <begin position="244"/>
        <end position="254"/>
    </location>
</feature>
<feature type="compositionally biased region" description="Acidic residues" evidence="6">
    <location>
        <begin position="978"/>
        <end position="992"/>
    </location>
</feature>
<reference evidence="8" key="1">
    <citation type="submission" date="2019-11" db="UniProtKB">
        <authorList>
            <consortium name="WormBaseParasite"/>
        </authorList>
    </citation>
    <scope>IDENTIFICATION</scope>
</reference>
<feature type="compositionally biased region" description="Polar residues" evidence="6">
    <location>
        <begin position="230"/>
        <end position="241"/>
    </location>
</feature>
<evidence type="ECO:0000256" key="2">
    <source>
        <dbReference type="ARBA" id="ARBA00022737"/>
    </source>
</evidence>
<feature type="region of interest" description="Disordered" evidence="6">
    <location>
        <begin position="24"/>
        <end position="54"/>
    </location>
</feature>
<feature type="compositionally biased region" description="Polar residues" evidence="6">
    <location>
        <begin position="187"/>
        <end position="205"/>
    </location>
</feature>
<protein>
    <submittedName>
        <fullName evidence="8">CBS domain-containing protein</fullName>
    </submittedName>
</protein>
<keyword evidence="3 5" id="KW-0129">CBS domain</keyword>
<evidence type="ECO:0000256" key="3">
    <source>
        <dbReference type="ARBA" id="ARBA00023122"/>
    </source>
</evidence>
<name>A0A5K3EUK4_MESCO</name>
<dbReference type="AlphaFoldDB" id="A0A5K3EUK4"/>
<proteinExistence type="inferred from homology"/>
<evidence type="ECO:0000256" key="4">
    <source>
        <dbReference type="ARBA" id="ARBA00025878"/>
    </source>
</evidence>
<dbReference type="SUPFAM" id="SSF54631">
    <property type="entry name" value="CBS-domain pair"/>
    <property type="match status" value="2"/>
</dbReference>
<evidence type="ECO:0000256" key="5">
    <source>
        <dbReference type="PROSITE-ProRule" id="PRU00703"/>
    </source>
</evidence>
<dbReference type="WBParaSite" id="MCU_003207-RA">
    <property type="protein sequence ID" value="MCU_003207-RA"/>
    <property type="gene ID" value="MCU_003207"/>
</dbReference>
<dbReference type="PANTHER" id="PTHR13780:SF35">
    <property type="entry name" value="LD22662P"/>
    <property type="match status" value="1"/>
</dbReference>
<dbReference type="InterPro" id="IPR050511">
    <property type="entry name" value="AMPK_gamma/SDS23_families"/>
</dbReference>
<sequence>MNGLYDMDLSGIQSPHLSFDDITENVEATSPGPPRSSVATDDAHQPPPLPSIPQGRELIIPVNGPPCCIQSIEAFSESTTNVFSDFARRQAAKIDNDAFGGSVEVITTRIRERITIVMEQQEAPTSRPSRSSANRADAFAMDNRKREATSRSSASSSTSSSSATTSTTTSSKRPSLSEAVTPPDSGVGSSARSPENLPPASTRNPPSLKPPGFFGRLRLFSLSNDRPRSNADNPRAASSLSVHEPQHCSPDDLNPHLLPKSRHAVSSRLEFTGKSILSGKYSKLMDLPKPRTRRLSGHYRGGDAGPPLSPNDVAPDFARSCPDRDSMTCLGLMGELMSAVDILSARQNQWCSSGDAKNTIQVLKAAQSSTLLFVRKSVDEPDEDAGRPTDLHYFDEDTACSVFFKHSTCYDVLPESGKLLVLDSTLPIRRAMQALTDHSLAAAPVWCSRLQCYTHLLTTDLSLRLLAQAFPLQSPPSAPHNGGPLDDDAAADAKISDPKVSMGYWEGKTMGSVLKTFYSWARTESSDVLMEAPTVVTPQDHLHRITRILTLAFEVPTTCASSPASEKMEDVCYTPDTLTDSSDPPSPVESTFHRQYVAPPRHILIADKVGTGNLLGVLNSDRLLAYLRVRMRNLPTPSTLKVSVGDLQGIRWEERGWQLDNASVNFNTGALNRVVSSMGSAFYLHPSTTCLQALHILNAAWSKAGLACLPVSFDNGQGFQGMLSKHDILGTIFAGPLDIALSASVGTILSVRPRAPGYSNQAMCFTSECLVAVLDRMFRQKAPCLAVFEKPGSGASWDGQAALGAAVGVITSCDLLHTIVLACNSPSNPTTPEIDETLPYRPGSVKVSFPSGRRVLHSQLSFPRGTMKRNSLPCAGAAKLVASSVPAPQITSPLGSRQHTLTRFFHRHKRYSESEVSPLEGPFATHSGANRHHLRNPPPPSAVDDRSLHHTSRCHGADRSAKSASHGVMPKLHLPDKGEEEESTLFEMDELV</sequence>
<feature type="region of interest" description="Disordered" evidence="6">
    <location>
        <begin position="117"/>
        <end position="259"/>
    </location>
</feature>
<feature type="compositionally biased region" description="Low complexity" evidence="6">
    <location>
        <begin position="150"/>
        <end position="171"/>
    </location>
</feature>
<dbReference type="InterPro" id="IPR046342">
    <property type="entry name" value="CBS_dom_sf"/>
</dbReference>
<evidence type="ECO:0000256" key="6">
    <source>
        <dbReference type="SAM" id="MobiDB-lite"/>
    </source>
</evidence>
<organism evidence="8">
    <name type="scientific">Mesocestoides corti</name>
    <name type="common">Flatworm</name>
    <dbReference type="NCBI Taxonomy" id="53468"/>
    <lineage>
        <taxon>Eukaryota</taxon>
        <taxon>Metazoa</taxon>
        <taxon>Spiralia</taxon>
        <taxon>Lophotrochozoa</taxon>
        <taxon>Platyhelminthes</taxon>
        <taxon>Cestoda</taxon>
        <taxon>Eucestoda</taxon>
        <taxon>Cyclophyllidea</taxon>
        <taxon>Mesocestoididae</taxon>
        <taxon>Mesocestoides</taxon>
    </lineage>
</organism>
<dbReference type="InterPro" id="IPR000644">
    <property type="entry name" value="CBS_dom"/>
</dbReference>
<comment type="subunit">
    <text evidence="4">AMPK is a heterotrimer of an alpha catalytic subunit (PRKAA1 or PRKAA2), a beta (PRKAB1 or PRKAB2) and a gamma non-catalytic subunits (PRKAG1, PRKAG2 or PRKAG3). Interacts with FNIP1 and FNIP2.</text>
</comment>
<evidence type="ECO:0000313" key="8">
    <source>
        <dbReference type="WBParaSite" id="MCU_003207-RA"/>
    </source>
</evidence>
<dbReference type="PROSITE" id="PS51371">
    <property type="entry name" value="CBS"/>
    <property type="match status" value="1"/>
</dbReference>
<dbReference type="Gene3D" id="3.10.580.10">
    <property type="entry name" value="CBS-domain"/>
    <property type="match status" value="2"/>
</dbReference>
<comment type="similarity">
    <text evidence="1">Belongs to the 5'-AMP-activated protein kinase gamma subunit family.</text>
</comment>
<evidence type="ECO:0000256" key="1">
    <source>
        <dbReference type="ARBA" id="ARBA00006750"/>
    </source>
</evidence>
<keyword evidence="2" id="KW-0677">Repeat</keyword>
<feature type="domain" description="CBS" evidence="7">
    <location>
        <begin position="675"/>
        <end position="739"/>
    </location>
</feature>
<evidence type="ECO:0000259" key="7">
    <source>
        <dbReference type="PROSITE" id="PS51371"/>
    </source>
</evidence>